<dbReference type="InterPro" id="IPR032466">
    <property type="entry name" value="Metal_Hydrolase"/>
</dbReference>
<protein>
    <recommendedName>
        <fullName evidence="6">2-amino-3-carboxymuconate-6-semialdehyde decarboxylase</fullName>
        <ecNumber evidence="6">4.1.1.45</ecNumber>
    </recommendedName>
    <alternativeName>
        <fullName evidence="6">Picolinate carboxylase</fullName>
    </alternativeName>
</protein>
<evidence type="ECO:0000256" key="1">
    <source>
        <dbReference type="ARBA" id="ARBA00005871"/>
    </source>
</evidence>
<accession>A0A814E8Z9</accession>
<comment type="catalytic activity">
    <reaction evidence="5">
        <text>6-methylsalicylate + H(+) = 3-methylphenol + CO2</text>
        <dbReference type="Rhea" id="RHEA:23112"/>
        <dbReference type="ChEBI" id="CHEBI:15378"/>
        <dbReference type="ChEBI" id="CHEBI:16526"/>
        <dbReference type="ChEBI" id="CHEBI:17231"/>
        <dbReference type="ChEBI" id="CHEBI:36658"/>
        <dbReference type="EC" id="4.1.1.52"/>
    </reaction>
    <physiologicalReaction direction="left-to-right" evidence="5">
        <dbReference type="Rhea" id="RHEA:23113"/>
    </physiologicalReaction>
</comment>
<evidence type="ECO:0000313" key="9">
    <source>
        <dbReference type="Proteomes" id="UP000663854"/>
    </source>
</evidence>
<dbReference type="EMBL" id="CAJNOH010000252">
    <property type="protein sequence ID" value="CAF0968810.1"/>
    <property type="molecule type" value="Genomic_DNA"/>
</dbReference>
<keyword evidence="2" id="KW-0479">Metal-binding</keyword>
<dbReference type="PANTHER" id="PTHR21240:SF29">
    <property type="entry name" value="AMIDOHYDROLASE-RELATED DOMAIN-CONTAINING PROTEIN"/>
    <property type="match status" value="1"/>
</dbReference>
<organism evidence="8 9">
    <name type="scientific">Rotaria sordida</name>
    <dbReference type="NCBI Taxonomy" id="392033"/>
    <lineage>
        <taxon>Eukaryota</taxon>
        <taxon>Metazoa</taxon>
        <taxon>Spiralia</taxon>
        <taxon>Gnathifera</taxon>
        <taxon>Rotifera</taxon>
        <taxon>Eurotatoria</taxon>
        <taxon>Bdelloidea</taxon>
        <taxon>Philodinida</taxon>
        <taxon>Philodinidae</taxon>
        <taxon>Rotaria</taxon>
    </lineage>
</organism>
<evidence type="ECO:0000256" key="3">
    <source>
        <dbReference type="ARBA" id="ARBA00022833"/>
    </source>
</evidence>
<dbReference type="GO" id="GO:0019748">
    <property type="term" value="P:secondary metabolic process"/>
    <property type="evidence" value="ECO:0007669"/>
    <property type="project" value="TreeGrafter"/>
</dbReference>
<dbReference type="GO" id="GO:0046872">
    <property type="term" value="F:metal ion binding"/>
    <property type="evidence" value="ECO:0007669"/>
    <property type="project" value="UniProtKB-KW"/>
</dbReference>
<keyword evidence="6" id="KW-0210">Decarboxylase</keyword>
<dbReference type="Proteomes" id="UP000663854">
    <property type="component" value="Unassembled WGS sequence"/>
</dbReference>
<comment type="subunit">
    <text evidence="6">Monomer.</text>
</comment>
<evidence type="ECO:0000259" key="7">
    <source>
        <dbReference type="Pfam" id="PF04909"/>
    </source>
</evidence>
<comment type="catalytic activity">
    <reaction evidence="6">
        <text>2-amino-3-carboxymuconate 6-semialdehyde + H(+) = 2-aminomuconate 6-semialdehyde + CO2</text>
        <dbReference type="Rhea" id="RHEA:16557"/>
        <dbReference type="ChEBI" id="CHEBI:15378"/>
        <dbReference type="ChEBI" id="CHEBI:16526"/>
        <dbReference type="ChEBI" id="CHEBI:77634"/>
        <dbReference type="ChEBI" id="CHEBI:77803"/>
        <dbReference type="EC" id="4.1.1.45"/>
    </reaction>
</comment>
<dbReference type="PANTHER" id="PTHR21240">
    <property type="entry name" value="2-AMINO-3-CARBOXYLMUCONATE-6-SEMIALDEHYDE DECARBOXYLASE"/>
    <property type="match status" value="1"/>
</dbReference>
<evidence type="ECO:0000313" key="8">
    <source>
        <dbReference type="EMBL" id="CAF0968810.1"/>
    </source>
</evidence>
<sequence length="355" mass="39550">MTNQTERYSKSIMDHARTQGAHIIGALINRHPRRVDTHHHIVPEFYAQAVEATGGDPAGWPIPKWSPQLAKDNMSLLGVEMAITSVTAPGTKIYEGNIEKGRDFARKLNEYSANLVKNNPEQFGFFATLPSLTDVDGAIAEIDYVHSVLKPNGFILFTSYGHGKYLGHSSFRPIWAKLNDLNAIVFIHPSEAPTPIVNRHMPHPIVDYPHETTRTAADIVLSGTRAAFPNVSIILSHAGGTLPFLAQRIAGAGFIKSLGCSRGPLQILSDLRSFYFDIALASSVIQLKALLEFADHSKILFGSDVPYATFPVSFYMTKCLDTFFYQNYNTKKYKDLWLNINRNNAKTLFPQMIKN</sequence>
<dbReference type="Pfam" id="PF04909">
    <property type="entry name" value="Amidohydro_2"/>
    <property type="match status" value="1"/>
</dbReference>
<dbReference type="AlphaFoldDB" id="A0A814E8Z9"/>
<gene>
    <name evidence="8" type="ORF">PYM288_LOCUS13001</name>
</gene>
<dbReference type="Gene3D" id="3.20.20.140">
    <property type="entry name" value="Metal-dependent hydrolases"/>
    <property type="match status" value="1"/>
</dbReference>
<comment type="function">
    <text evidence="6">Converts alpha-amino-beta-carboxymuconate-epsilon-semialdehyde (ACMS) to alpha-aminomuconate semialdehyde (AMS).</text>
</comment>
<comment type="caution">
    <text evidence="8">The sequence shown here is derived from an EMBL/GenBank/DDBJ whole genome shotgun (WGS) entry which is preliminary data.</text>
</comment>
<dbReference type="GO" id="GO:0016787">
    <property type="term" value="F:hydrolase activity"/>
    <property type="evidence" value="ECO:0007669"/>
    <property type="project" value="InterPro"/>
</dbReference>
<dbReference type="EC" id="4.1.1.45" evidence="6"/>
<dbReference type="InterPro" id="IPR032465">
    <property type="entry name" value="ACMSD"/>
</dbReference>
<dbReference type="GO" id="GO:1904985">
    <property type="term" value="P:negative regulation of quinolinate biosynthetic process"/>
    <property type="evidence" value="ECO:0007669"/>
    <property type="project" value="UniProtKB-UniRule"/>
</dbReference>
<proteinExistence type="inferred from homology"/>
<dbReference type="InterPro" id="IPR006680">
    <property type="entry name" value="Amidohydro-rel"/>
</dbReference>
<name>A0A814E8Z9_9BILA</name>
<keyword evidence="3" id="KW-0862">Zinc</keyword>
<reference evidence="8" key="1">
    <citation type="submission" date="2021-02" db="EMBL/GenBank/DDBJ databases">
        <authorList>
            <person name="Nowell W R."/>
        </authorList>
    </citation>
    <scope>NUCLEOTIDE SEQUENCE</scope>
</reference>
<dbReference type="SUPFAM" id="SSF51556">
    <property type="entry name" value="Metallo-dependent hydrolases"/>
    <property type="match status" value="1"/>
</dbReference>
<dbReference type="GO" id="GO:0047596">
    <property type="term" value="F:6-methylsalicylate decarboxylase activity"/>
    <property type="evidence" value="ECO:0007669"/>
    <property type="project" value="UniProtKB-EC"/>
</dbReference>
<feature type="domain" description="Amidohydrolase-related" evidence="7">
    <location>
        <begin position="35"/>
        <end position="312"/>
    </location>
</feature>
<dbReference type="UniPathway" id="UPA00270"/>
<dbReference type="GO" id="GO:0001760">
    <property type="term" value="F:aminocarboxymuconate-semialdehyde decarboxylase activity"/>
    <property type="evidence" value="ECO:0007669"/>
    <property type="project" value="UniProtKB-UniRule"/>
</dbReference>
<comment type="similarity">
    <text evidence="1">Belongs to the metallo-dependent hydrolases superfamily. ACMSD family.</text>
</comment>
<evidence type="ECO:0000256" key="4">
    <source>
        <dbReference type="ARBA" id="ARBA00023239"/>
    </source>
</evidence>
<keyword evidence="4 6" id="KW-0456">Lyase</keyword>
<evidence type="ECO:0000256" key="5">
    <source>
        <dbReference type="ARBA" id="ARBA00036832"/>
    </source>
</evidence>
<evidence type="ECO:0000256" key="6">
    <source>
        <dbReference type="RuleBase" id="RU366045"/>
    </source>
</evidence>
<comment type="pathway">
    <text evidence="6">Secondary metabolite metabolism; quinolate metabolism.</text>
</comment>
<dbReference type="GO" id="GO:0005829">
    <property type="term" value="C:cytosol"/>
    <property type="evidence" value="ECO:0007669"/>
    <property type="project" value="UniProtKB-UniRule"/>
</dbReference>
<evidence type="ECO:0000256" key="2">
    <source>
        <dbReference type="ARBA" id="ARBA00022723"/>
    </source>
</evidence>